<protein>
    <submittedName>
        <fullName evidence="3">Uncharacterized protein</fullName>
    </submittedName>
</protein>
<dbReference type="EMBL" id="KL197715">
    <property type="protein sequence ID" value="KDQ59858.1"/>
    <property type="molecule type" value="Genomic_DNA"/>
</dbReference>
<feature type="compositionally biased region" description="Polar residues" evidence="2">
    <location>
        <begin position="443"/>
        <end position="453"/>
    </location>
</feature>
<evidence type="ECO:0000313" key="4">
    <source>
        <dbReference type="Proteomes" id="UP000027265"/>
    </source>
</evidence>
<evidence type="ECO:0000256" key="2">
    <source>
        <dbReference type="SAM" id="MobiDB-lite"/>
    </source>
</evidence>
<feature type="region of interest" description="Disordered" evidence="2">
    <location>
        <begin position="431"/>
        <end position="474"/>
    </location>
</feature>
<evidence type="ECO:0000313" key="3">
    <source>
        <dbReference type="EMBL" id="KDQ59858.1"/>
    </source>
</evidence>
<dbReference type="AlphaFoldDB" id="A0A067PYG4"/>
<sequence length="668" mass="73997">MVTGVPLHEIANNSFVFNGGDSEVAMVREELNKCENREDALKRRLKSVLGCIQTLKQDLEESKEESHALQRALYEAQTAQAEQIANDCTLHEVLSVRMDLGMQIQHLEDALVASHLSQEEQAETIKGLQRALESANDEQTNLSREHRETIGNYKRESEDRLAEAYAVRTAQEQQIQSLQSALDVVRSERDIALQELRQVLAKQAEEQEISAQALQQGENIIQAQAREIDTLKYTVETLKTEQVHREQEFLEVDAKRKILEKLHNELSASHSEDGRLSYQLYVANVALSVEKNALEALQTDMALGKVAQTRMDEELRDATDLQATSKQTVEALQKQLSASHSDKAQLSRDLTAVSHALTKQQTDMQTNILYPKGGFGLGSSRLRGASDTNLAVAQAERDRELTSGEPSVPDMISKFQVQLERSLRAQIMSRKQGKDVTTIDEIPQTQESDTTPEWSMAAEGAGGPSNSSGPVPIASSPLRAAKRALGDPLDMSAQSQIKRFKHDQSVPSCPTCRNKDCECNLRASLDTQLPIANNLGLSQDPHLVPMQLSQAQAPAAAPASVSAKAPVFCTKCNIHLDVSLSQHQKTTHQQSCLVKFPNPDGSLDLRVVQRGSDQYFACIYCKYKSRDSGQMKSCWSSCPDFHRRLDKLAAKPAKFVAPSCFDPSIMVQ</sequence>
<name>A0A067PYG4_9AGAM</name>
<dbReference type="InParanoid" id="A0A067PYG4"/>
<feature type="coiled-coil region" evidence="1">
    <location>
        <begin position="118"/>
        <end position="188"/>
    </location>
</feature>
<gene>
    <name evidence="3" type="ORF">JAAARDRAFT_46456</name>
</gene>
<organism evidence="3 4">
    <name type="scientific">Jaapia argillacea MUCL 33604</name>
    <dbReference type="NCBI Taxonomy" id="933084"/>
    <lineage>
        <taxon>Eukaryota</taxon>
        <taxon>Fungi</taxon>
        <taxon>Dikarya</taxon>
        <taxon>Basidiomycota</taxon>
        <taxon>Agaricomycotina</taxon>
        <taxon>Agaricomycetes</taxon>
        <taxon>Agaricomycetidae</taxon>
        <taxon>Jaapiales</taxon>
        <taxon>Jaapiaceae</taxon>
        <taxon>Jaapia</taxon>
    </lineage>
</organism>
<accession>A0A067PYG4</accession>
<keyword evidence="4" id="KW-1185">Reference proteome</keyword>
<dbReference type="HOGENOM" id="CLU_411059_0_0_1"/>
<keyword evidence="1" id="KW-0175">Coiled coil</keyword>
<evidence type="ECO:0000256" key="1">
    <source>
        <dbReference type="SAM" id="Coils"/>
    </source>
</evidence>
<reference evidence="4" key="1">
    <citation type="journal article" date="2014" name="Proc. Natl. Acad. Sci. U.S.A.">
        <title>Extensive sampling of basidiomycete genomes demonstrates inadequacy of the white-rot/brown-rot paradigm for wood decay fungi.</title>
        <authorList>
            <person name="Riley R."/>
            <person name="Salamov A.A."/>
            <person name="Brown D.W."/>
            <person name="Nagy L.G."/>
            <person name="Floudas D."/>
            <person name="Held B.W."/>
            <person name="Levasseur A."/>
            <person name="Lombard V."/>
            <person name="Morin E."/>
            <person name="Otillar R."/>
            <person name="Lindquist E.A."/>
            <person name="Sun H."/>
            <person name="LaButti K.M."/>
            <person name="Schmutz J."/>
            <person name="Jabbour D."/>
            <person name="Luo H."/>
            <person name="Baker S.E."/>
            <person name="Pisabarro A.G."/>
            <person name="Walton J.D."/>
            <person name="Blanchette R.A."/>
            <person name="Henrissat B."/>
            <person name="Martin F."/>
            <person name="Cullen D."/>
            <person name="Hibbett D.S."/>
            <person name="Grigoriev I.V."/>
        </authorList>
    </citation>
    <scope>NUCLEOTIDE SEQUENCE [LARGE SCALE GENOMIC DNA]</scope>
    <source>
        <strain evidence="4">MUCL 33604</strain>
    </source>
</reference>
<feature type="coiled-coil region" evidence="1">
    <location>
        <begin position="24"/>
        <end position="72"/>
    </location>
</feature>
<dbReference type="Proteomes" id="UP000027265">
    <property type="component" value="Unassembled WGS sequence"/>
</dbReference>
<proteinExistence type="predicted"/>